<reference evidence="1 2" key="1">
    <citation type="submission" date="2024-11" db="EMBL/GenBank/DDBJ databases">
        <title>A near-complete genome assembly of Cinchona calisaya.</title>
        <authorList>
            <person name="Lian D.C."/>
            <person name="Zhao X.W."/>
            <person name="Wei L."/>
        </authorList>
    </citation>
    <scope>NUCLEOTIDE SEQUENCE [LARGE SCALE GENOMIC DNA]</scope>
    <source>
        <tissue evidence="1">Nenye</tissue>
    </source>
</reference>
<dbReference type="PANTHER" id="PTHR31263">
    <property type="entry name" value="CELLULASE FAMILY PROTEIN (AFU_ORTHOLOGUE AFUA_5G14560)"/>
    <property type="match status" value="1"/>
</dbReference>
<evidence type="ECO:0000313" key="2">
    <source>
        <dbReference type="Proteomes" id="UP001630127"/>
    </source>
</evidence>
<sequence>MDHRRCHQKTSEARGSLHVYTLFKSHTVAQRLEALGLKDSLADIAQHNPQLLSLTLVDAQNAVIELLDGKSKKERHSILYHPLSGLCAKEVKGEGLAMECWDASKWNYKGDGSPIRLKGTHFRLKAIGEELPVAPTTDCKETSWKLALIPNSSYQVKIKMGMNCAWNGILMCLKKFSPRSALLLRMVMLMPSSSKIPRTNGSNSFRLMHN</sequence>
<evidence type="ECO:0000313" key="1">
    <source>
        <dbReference type="EMBL" id="KAL3498924.1"/>
    </source>
</evidence>
<gene>
    <name evidence="1" type="ORF">ACH5RR_041656</name>
</gene>
<dbReference type="AlphaFoldDB" id="A0ABD2XXH7"/>
<dbReference type="PANTHER" id="PTHR31263:SF0">
    <property type="entry name" value="CELLULASE FAMILY PROTEIN (AFU_ORTHOLOGUE AFUA_5G14560)"/>
    <property type="match status" value="1"/>
</dbReference>
<comment type="caution">
    <text evidence="1">The sequence shown here is derived from an EMBL/GenBank/DDBJ whole genome shotgun (WGS) entry which is preliminary data.</text>
</comment>
<protein>
    <submittedName>
        <fullName evidence="1">Uncharacterized protein</fullName>
    </submittedName>
</protein>
<organism evidence="1 2">
    <name type="scientific">Cinchona calisaya</name>
    <dbReference type="NCBI Taxonomy" id="153742"/>
    <lineage>
        <taxon>Eukaryota</taxon>
        <taxon>Viridiplantae</taxon>
        <taxon>Streptophyta</taxon>
        <taxon>Embryophyta</taxon>
        <taxon>Tracheophyta</taxon>
        <taxon>Spermatophyta</taxon>
        <taxon>Magnoliopsida</taxon>
        <taxon>eudicotyledons</taxon>
        <taxon>Gunneridae</taxon>
        <taxon>Pentapetalae</taxon>
        <taxon>asterids</taxon>
        <taxon>lamiids</taxon>
        <taxon>Gentianales</taxon>
        <taxon>Rubiaceae</taxon>
        <taxon>Cinchonoideae</taxon>
        <taxon>Cinchoneae</taxon>
        <taxon>Cinchona</taxon>
    </lineage>
</organism>
<proteinExistence type="predicted"/>
<accession>A0ABD2XXH7</accession>
<keyword evidence="2" id="KW-1185">Reference proteome</keyword>
<name>A0ABD2XXH7_9GENT</name>
<dbReference type="Proteomes" id="UP001630127">
    <property type="component" value="Unassembled WGS sequence"/>
</dbReference>
<dbReference type="EMBL" id="JBJUIK010000017">
    <property type="protein sequence ID" value="KAL3498924.1"/>
    <property type="molecule type" value="Genomic_DNA"/>
</dbReference>